<evidence type="ECO:0000256" key="1">
    <source>
        <dbReference type="SAM" id="Phobius"/>
    </source>
</evidence>
<feature type="transmembrane region" description="Helical" evidence="1">
    <location>
        <begin position="103"/>
        <end position="121"/>
    </location>
</feature>
<feature type="transmembrane region" description="Helical" evidence="1">
    <location>
        <begin position="74"/>
        <end position="91"/>
    </location>
</feature>
<keyword evidence="1" id="KW-0472">Membrane</keyword>
<feature type="transmembrane region" description="Helical" evidence="1">
    <location>
        <begin position="168"/>
        <end position="186"/>
    </location>
</feature>
<dbReference type="Pfam" id="PF04240">
    <property type="entry name" value="Caroten_synth"/>
    <property type="match status" value="1"/>
</dbReference>
<keyword evidence="1" id="KW-1133">Transmembrane helix</keyword>
<dbReference type="PANTHER" id="PTHR39419">
    <property type="entry name" value="SLL0814 PROTEIN"/>
    <property type="match status" value="1"/>
</dbReference>
<sequence>MGFSAYEDWFKALVPFNLLLTNTLLFLFHRGWTRSFWLFAFTAWWVGMAFEWVGVHTGLMFGEYVYGPTLGLKLWEVPVLIGVNWLMLVYASGHVVQKVASHWLVKSVLGAAHMVLLDYFIEPVAVRFDFWSWHAEAIPFSNFIGWFLVALLLQVYFHRSSFLKDNPMAPWVFLVQLLFFAGLSFMV</sequence>
<keyword evidence="3" id="KW-1185">Reference proteome</keyword>
<organism evidence="2 3">
    <name type="scientific">Rufibacter radiotolerans</name>
    <dbReference type="NCBI Taxonomy" id="1379910"/>
    <lineage>
        <taxon>Bacteria</taxon>
        <taxon>Pseudomonadati</taxon>
        <taxon>Bacteroidota</taxon>
        <taxon>Cytophagia</taxon>
        <taxon>Cytophagales</taxon>
        <taxon>Hymenobacteraceae</taxon>
        <taxon>Rufibacter</taxon>
    </lineage>
</organism>
<dbReference type="PATRIC" id="fig|1379910.4.peg.3900"/>
<dbReference type="STRING" id="1379910.TH63_17890"/>
<name>A0A0H4VR19_9BACT</name>
<evidence type="ECO:0000313" key="3">
    <source>
        <dbReference type="Proteomes" id="UP000036458"/>
    </source>
</evidence>
<accession>A0A0H4VR19</accession>
<proteinExistence type="predicted"/>
<reference evidence="2 3" key="1">
    <citation type="submission" date="2015-01" db="EMBL/GenBank/DDBJ databases">
        <title>Rufibacter sp./DG31D/ whole genome sequencing.</title>
        <authorList>
            <person name="Kim M.K."/>
            <person name="Srinivasan S."/>
            <person name="Lee J.-J."/>
        </authorList>
    </citation>
    <scope>NUCLEOTIDE SEQUENCE [LARGE SCALE GENOMIC DNA]</scope>
    <source>
        <strain evidence="2 3">DG31D</strain>
    </source>
</reference>
<dbReference type="KEGG" id="ruf:TH63_17890"/>
<keyword evidence="1" id="KW-0812">Transmembrane</keyword>
<gene>
    <name evidence="2" type="ORF">TH63_17890</name>
</gene>
<dbReference type="EMBL" id="CP010777">
    <property type="protein sequence ID" value="AKQ47813.1"/>
    <property type="molecule type" value="Genomic_DNA"/>
</dbReference>
<protein>
    <recommendedName>
        <fullName evidence="4">Carotenoid biosynthesis protein</fullName>
    </recommendedName>
</protein>
<dbReference type="PANTHER" id="PTHR39419:SF1">
    <property type="entry name" value="SLL0814 PROTEIN"/>
    <property type="match status" value="1"/>
</dbReference>
<dbReference type="Proteomes" id="UP000036458">
    <property type="component" value="Chromosome"/>
</dbReference>
<feature type="transmembrane region" description="Helical" evidence="1">
    <location>
        <begin position="36"/>
        <end position="54"/>
    </location>
</feature>
<feature type="transmembrane region" description="Helical" evidence="1">
    <location>
        <begin position="133"/>
        <end position="156"/>
    </location>
</feature>
<evidence type="ECO:0008006" key="4">
    <source>
        <dbReference type="Google" id="ProtNLM"/>
    </source>
</evidence>
<feature type="transmembrane region" description="Helical" evidence="1">
    <location>
        <begin position="12"/>
        <end position="29"/>
    </location>
</feature>
<dbReference type="AlphaFoldDB" id="A0A0H4VR19"/>
<dbReference type="InterPro" id="IPR007354">
    <property type="entry name" value="CruF-like"/>
</dbReference>
<evidence type="ECO:0000313" key="2">
    <source>
        <dbReference type="EMBL" id="AKQ47813.1"/>
    </source>
</evidence>